<reference evidence="3" key="1">
    <citation type="submission" date="2019-12" db="EMBL/GenBank/DDBJ databases">
        <title>An insight into the sialome of adult female Ixodes ricinus ticks feeding for 6 days.</title>
        <authorList>
            <person name="Perner J."/>
            <person name="Ribeiro J.M.C."/>
        </authorList>
    </citation>
    <scope>NUCLEOTIDE SEQUENCE</scope>
    <source>
        <strain evidence="3">Semi-engorged</strain>
        <tissue evidence="3">Salivary glands</tissue>
    </source>
</reference>
<dbReference type="AlphaFoldDB" id="A0A6B0TTS3"/>
<name>A0A6B0TTS3_IXORI</name>
<dbReference type="EMBL" id="GIFC01000515">
    <property type="protein sequence ID" value="MXU82598.1"/>
    <property type="molecule type" value="Transcribed_RNA"/>
</dbReference>
<evidence type="ECO:0000256" key="2">
    <source>
        <dbReference type="SAM" id="SignalP"/>
    </source>
</evidence>
<protein>
    <submittedName>
        <fullName evidence="3">Putative secreted protein</fullName>
    </submittedName>
</protein>
<keyword evidence="2" id="KW-0732">Signal</keyword>
<evidence type="ECO:0000256" key="1">
    <source>
        <dbReference type="SAM" id="MobiDB-lite"/>
    </source>
</evidence>
<proteinExistence type="predicted"/>
<feature type="compositionally biased region" description="Polar residues" evidence="1">
    <location>
        <begin position="48"/>
        <end position="58"/>
    </location>
</feature>
<feature type="signal peptide" evidence="2">
    <location>
        <begin position="1"/>
        <end position="20"/>
    </location>
</feature>
<evidence type="ECO:0000313" key="3">
    <source>
        <dbReference type="EMBL" id="MXU82598.1"/>
    </source>
</evidence>
<accession>A0A6B0TTS3</accession>
<feature type="region of interest" description="Disordered" evidence="1">
    <location>
        <begin position="38"/>
        <end position="69"/>
    </location>
</feature>
<sequence>MRSCLFWFHYWFLLLAGPSGVPHPSIRTPGLSAYLRRHNLTRGPGSHPSATLRQSSPGRSRRTKMCPRK</sequence>
<feature type="chain" id="PRO_5025482701" evidence="2">
    <location>
        <begin position="21"/>
        <end position="69"/>
    </location>
</feature>
<organism evidence="3">
    <name type="scientific">Ixodes ricinus</name>
    <name type="common">Common tick</name>
    <name type="synonym">Acarus ricinus</name>
    <dbReference type="NCBI Taxonomy" id="34613"/>
    <lineage>
        <taxon>Eukaryota</taxon>
        <taxon>Metazoa</taxon>
        <taxon>Ecdysozoa</taxon>
        <taxon>Arthropoda</taxon>
        <taxon>Chelicerata</taxon>
        <taxon>Arachnida</taxon>
        <taxon>Acari</taxon>
        <taxon>Parasitiformes</taxon>
        <taxon>Ixodida</taxon>
        <taxon>Ixodoidea</taxon>
        <taxon>Ixodidae</taxon>
        <taxon>Ixodinae</taxon>
        <taxon>Ixodes</taxon>
    </lineage>
</organism>
<feature type="compositionally biased region" description="Basic residues" evidence="1">
    <location>
        <begin position="59"/>
        <end position="69"/>
    </location>
</feature>